<dbReference type="Pfam" id="PF01906">
    <property type="entry name" value="YbjQ_1"/>
    <property type="match status" value="1"/>
</dbReference>
<comment type="similarity">
    <text evidence="1">Belongs to the UPF0145 family.</text>
</comment>
<organism evidence="2 3">
    <name type="scientific">Pseudonocardia aurantiaca</name>
    <dbReference type="NCBI Taxonomy" id="75290"/>
    <lineage>
        <taxon>Bacteria</taxon>
        <taxon>Bacillati</taxon>
        <taxon>Actinomycetota</taxon>
        <taxon>Actinomycetes</taxon>
        <taxon>Pseudonocardiales</taxon>
        <taxon>Pseudonocardiaceae</taxon>
        <taxon>Pseudonocardia</taxon>
    </lineage>
</organism>
<dbReference type="InterPro" id="IPR035439">
    <property type="entry name" value="UPF0145_dom_sf"/>
</dbReference>
<sequence length="291" mass="30763">MTEWDGQGLPPVAAARARRAAAGGPWTSLLSAPAAAGLRVAGFEPVGEVMGSIVQQIGWTGYGGCGIYGSYGGYALWAAPTITSSAPTRFAGFAPYVDALHRGYGTAMSRMTQEAAVIGADGVVGVDLTMSHLDAGAREFTALGTAVRAPGGTRPRRVFSTHLPGQDVAKLVVAGWMPTDLVYGISVAIRHDDWQTRRESSWGAGNTEVSGYTELITHTRADARRRFGKQVHESGADGAIVSSMDLQAWEIEPSDNHRDHIAEAVVFGTALLRFHTGAAAPTRTLTFLPLR</sequence>
<comment type="caution">
    <text evidence="2">The sequence shown here is derived from an EMBL/GenBank/DDBJ whole genome shotgun (WGS) entry which is preliminary data.</text>
</comment>
<reference evidence="3" key="1">
    <citation type="journal article" date="2019" name="Int. J. Syst. Evol. Microbiol.">
        <title>The Global Catalogue of Microorganisms (GCM) 10K type strain sequencing project: providing services to taxonomists for standard genome sequencing and annotation.</title>
        <authorList>
            <consortium name="The Broad Institute Genomics Platform"/>
            <consortium name="The Broad Institute Genome Sequencing Center for Infectious Disease"/>
            <person name="Wu L."/>
            <person name="Ma J."/>
        </authorList>
    </citation>
    <scope>NUCLEOTIDE SEQUENCE [LARGE SCALE GENOMIC DNA]</scope>
    <source>
        <strain evidence="3">JCM 12165</strain>
    </source>
</reference>
<protein>
    <submittedName>
        <fullName evidence="2">Heavy metal-binding domain-containing protein</fullName>
    </submittedName>
</protein>
<gene>
    <name evidence="2" type="ORF">ACFSCY_03920</name>
</gene>
<dbReference type="Proteomes" id="UP001597145">
    <property type="component" value="Unassembled WGS sequence"/>
</dbReference>
<evidence type="ECO:0000313" key="2">
    <source>
        <dbReference type="EMBL" id="MFD1528579.1"/>
    </source>
</evidence>
<dbReference type="PANTHER" id="PTHR34068">
    <property type="entry name" value="UPF0145 PROTEIN YBJQ"/>
    <property type="match status" value="1"/>
</dbReference>
<dbReference type="EMBL" id="JBHUCP010000003">
    <property type="protein sequence ID" value="MFD1528579.1"/>
    <property type="molecule type" value="Genomic_DNA"/>
</dbReference>
<proteinExistence type="inferred from homology"/>
<dbReference type="RefSeq" id="WP_343969675.1">
    <property type="nucleotide sequence ID" value="NZ_BAAAJG010000001.1"/>
</dbReference>
<dbReference type="SUPFAM" id="SSF117782">
    <property type="entry name" value="YbjQ-like"/>
    <property type="match status" value="1"/>
</dbReference>
<evidence type="ECO:0000256" key="1">
    <source>
        <dbReference type="ARBA" id="ARBA00010751"/>
    </source>
</evidence>
<dbReference type="InterPro" id="IPR002765">
    <property type="entry name" value="UPF0145_YbjQ-like"/>
</dbReference>
<dbReference type="Gene3D" id="3.30.110.70">
    <property type="entry name" value="Hypothetical protein apc22750. Chain B"/>
    <property type="match status" value="1"/>
</dbReference>
<name>A0ABW4FD81_9PSEU</name>
<keyword evidence="3" id="KW-1185">Reference proteome</keyword>
<accession>A0ABW4FD81</accession>
<evidence type="ECO:0000313" key="3">
    <source>
        <dbReference type="Proteomes" id="UP001597145"/>
    </source>
</evidence>